<name>A0A183JKU0_9TREM</name>
<reference evidence="1 2" key="2">
    <citation type="submission" date="2018-11" db="EMBL/GenBank/DDBJ databases">
        <authorList>
            <consortium name="Pathogen Informatics"/>
        </authorList>
    </citation>
    <scope>NUCLEOTIDE SEQUENCE [LARGE SCALE GENOMIC DNA]</scope>
    <source>
        <strain evidence="1">Dakar</strain>
        <strain evidence="2">Dakar, Senegal</strain>
    </source>
</reference>
<evidence type="ECO:0000313" key="2">
    <source>
        <dbReference type="Proteomes" id="UP000279833"/>
    </source>
</evidence>
<dbReference type="WBParaSite" id="SCUD_0000332101-mRNA-1">
    <property type="protein sequence ID" value="SCUD_0000332101-mRNA-1"/>
    <property type="gene ID" value="SCUD_0000332101"/>
</dbReference>
<dbReference type="EMBL" id="UZAK01003704">
    <property type="protein sequence ID" value="VDO80954.1"/>
    <property type="molecule type" value="Genomic_DNA"/>
</dbReference>
<sequence>MFVMDMQSVHSCIHIQIDLFHNLDNQYKLYDLVKIVIYSSIYLLLQ</sequence>
<evidence type="ECO:0000313" key="1">
    <source>
        <dbReference type="EMBL" id="VDO80954.1"/>
    </source>
</evidence>
<protein>
    <submittedName>
        <fullName evidence="1 3">Uncharacterized protein</fullName>
    </submittedName>
</protein>
<accession>A0A183JKU0</accession>
<evidence type="ECO:0000313" key="3">
    <source>
        <dbReference type="WBParaSite" id="SCUD_0000332101-mRNA-1"/>
    </source>
</evidence>
<proteinExistence type="predicted"/>
<keyword evidence="2" id="KW-1185">Reference proteome</keyword>
<reference evidence="3" key="1">
    <citation type="submission" date="2016-06" db="UniProtKB">
        <authorList>
            <consortium name="WormBaseParasite"/>
        </authorList>
    </citation>
    <scope>IDENTIFICATION</scope>
</reference>
<dbReference type="AlphaFoldDB" id="A0A183JKU0"/>
<dbReference type="Proteomes" id="UP000279833">
    <property type="component" value="Unassembled WGS sequence"/>
</dbReference>
<gene>
    <name evidence="1" type="ORF">SCUD_LOCUS3323</name>
</gene>
<organism evidence="3">
    <name type="scientific">Schistosoma curassoni</name>
    <dbReference type="NCBI Taxonomy" id="6186"/>
    <lineage>
        <taxon>Eukaryota</taxon>
        <taxon>Metazoa</taxon>
        <taxon>Spiralia</taxon>
        <taxon>Lophotrochozoa</taxon>
        <taxon>Platyhelminthes</taxon>
        <taxon>Trematoda</taxon>
        <taxon>Digenea</taxon>
        <taxon>Strigeidida</taxon>
        <taxon>Schistosomatoidea</taxon>
        <taxon>Schistosomatidae</taxon>
        <taxon>Schistosoma</taxon>
    </lineage>
</organism>